<dbReference type="EMBL" id="LT629792">
    <property type="protein sequence ID" value="SDU03043.1"/>
    <property type="molecule type" value="Genomic_DNA"/>
</dbReference>
<gene>
    <name evidence="1" type="ORF">SAMN04489714_1730</name>
</gene>
<accession>A0ABY0VAM7</accession>
<proteinExistence type="predicted"/>
<evidence type="ECO:0008006" key="3">
    <source>
        <dbReference type="Google" id="ProtNLM"/>
    </source>
</evidence>
<sequence>MPEKTTRPRSRKKDVVLEGAVEIARQAAEDVARPGTVGEHVGIRVDGDRLLTHLFDNLDPGYRGWTWAVTVARVPRGRKATICEVDLIPGDDSLLAPPWVPWAERLTPDDLSRSDVLPYRADDERLDQSYEDAGENPDLPTTRELGLGRARVLSTEGRRSASERWYHSQQGPARGRLAKNPCSTCGFLVKLPGEFRTVFGVCANEWAQDDGKVVSLDHACGAHSETDTPNRKTQWPVRPSHVNDFGVETVELGQANQAGLPRQFVPVTRP</sequence>
<reference evidence="1 2" key="1">
    <citation type="submission" date="2016-10" db="EMBL/GenBank/DDBJ databases">
        <authorList>
            <person name="Varghese N."/>
            <person name="Submissions S."/>
        </authorList>
    </citation>
    <scope>NUCLEOTIDE SEQUENCE [LARGE SCALE GENOMIC DNA]</scope>
    <source>
        <strain evidence="1 2">DSM 9169</strain>
    </source>
</reference>
<dbReference type="Proteomes" id="UP000198976">
    <property type="component" value="Chromosome I"/>
</dbReference>
<dbReference type="Pfam" id="PF11228">
    <property type="entry name" value="DUF3027"/>
    <property type="match status" value="1"/>
</dbReference>
<evidence type="ECO:0000313" key="1">
    <source>
        <dbReference type="EMBL" id="SDU03043.1"/>
    </source>
</evidence>
<dbReference type="InterPro" id="IPR021391">
    <property type="entry name" value="DUF3027"/>
</dbReference>
<keyword evidence="2" id="KW-1185">Reference proteome</keyword>
<dbReference type="RefSeq" id="WP_092648824.1">
    <property type="nucleotide sequence ID" value="NZ_LT629792.1"/>
</dbReference>
<protein>
    <recommendedName>
        <fullName evidence="3">DUF3027 domain-containing protein</fullName>
    </recommendedName>
</protein>
<evidence type="ECO:0000313" key="2">
    <source>
        <dbReference type="Proteomes" id="UP000198976"/>
    </source>
</evidence>
<organism evidence="1 2">
    <name type="scientific">Schaalia radingae</name>
    <dbReference type="NCBI Taxonomy" id="131110"/>
    <lineage>
        <taxon>Bacteria</taxon>
        <taxon>Bacillati</taxon>
        <taxon>Actinomycetota</taxon>
        <taxon>Actinomycetes</taxon>
        <taxon>Actinomycetales</taxon>
        <taxon>Actinomycetaceae</taxon>
        <taxon>Schaalia</taxon>
    </lineage>
</organism>
<name>A0ABY0VAM7_9ACTO</name>